<dbReference type="PANTHER" id="PTHR36206:SF4">
    <property type="entry name" value="HYPOTHETICAL CONSERVED PROTEIN (EUROFUNG)-RELATED"/>
    <property type="match status" value="1"/>
</dbReference>
<gene>
    <name evidence="9" type="ORF">BP00DRAFT_455403</name>
</gene>
<evidence type="ECO:0000256" key="3">
    <source>
        <dbReference type="ARBA" id="ARBA00023015"/>
    </source>
</evidence>
<evidence type="ECO:0000256" key="7">
    <source>
        <dbReference type="SAM" id="MobiDB-lite"/>
    </source>
</evidence>
<keyword evidence="10" id="KW-1185">Reference proteome</keyword>
<keyword evidence="3" id="KW-0805">Transcription regulation</keyword>
<evidence type="ECO:0000256" key="6">
    <source>
        <dbReference type="ARBA" id="ARBA00023242"/>
    </source>
</evidence>
<dbReference type="Proteomes" id="UP000248817">
    <property type="component" value="Unassembled WGS sequence"/>
</dbReference>
<dbReference type="InterPro" id="IPR021858">
    <property type="entry name" value="Fun_TF"/>
</dbReference>
<accession>A0A2V5IBR0</accession>
<dbReference type="EMBL" id="KZ825483">
    <property type="protein sequence ID" value="PYI33501.1"/>
    <property type="molecule type" value="Genomic_DNA"/>
</dbReference>
<dbReference type="GO" id="GO:0046872">
    <property type="term" value="F:metal ion binding"/>
    <property type="evidence" value="ECO:0007669"/>
    <property type="project" value="UniProtKB-KW"/>
</dbReference>
<protein>
    <recommendedName>
        <fullName evidence="11">Zn(2)-C6 fungal-type domain-containing protein</fullName>
    </recommendedName>
</protein>
<feature type="chain" id="PRO_5016003939" description="Zn(2)-C6 fungal-type domain-containing protein" evidence="8">
    <location>
        <begin position="19"/>
        <end position="646"/>
    </location>
</feature>
<evidence type="ECO:0000256" key="4">
    <source>
        <dbReference type="ARBA" id="ARBA00023125"/>
    </source>
</evidence>
<evidence type="ECO:0000256" key="1">
    <source>
        <dbReference type="ARBA" id="ARBA00022723"/>
    </source>
</evidence>
<name>A0A2V5IBR0_9EURO</name>
<keyword evidence="4" id="KW-0238">DNA-binding</keyword>
<feature type="signal peptide" evidence="8">
    <location>
        <begin position="1"/>
        <end position="18"/>
    </location>
</feature>
<organism evidence="9 10">
    <name type="scientific">Aspergillus indologenus CBS 114.80</name>
    <dbReference type="NCBI Taxonomy" id="1450541"/>
    <lineage>
        <taxon>Eukaryota</taxon>
        <taxon>Fungi</taxon>
        <taxon>Dikarya</taxon>
        <taxon>Ascomycota</taxon>
        <taxon>Pezizomycotina</taxon>
        <taxon>Eurotiomycetes</taxon>
        <taxon>Eurotiomycetidae</taxon>
        <taxon>Eurotiales</taxon>
        <taxon>Aspergillaceae</taxon>
        <taxon>Aspergillus</taxon>
        <taxon>Aspergillus subgen. Circumdati</taxon>
    </lineage>
</organism>
<keyword evidence="5" id="KW-0804">Transcription</keyword>
<evidence type="ECO:0000256" key="8">
    <source>
        <dbReference type="SAM" id="SignalP"/>
    </source>
</evidence>
<feature type="region of interest" description="Disordered" evidence="7">
    <location>
        <begin position="127"/>
        <end position="154"/>
    </location>
</feature>
<evidence type="ECO:0000313" key="9">
    <source>
        <dbReference type="EMBL" id="PYI33501.1"/>
    </source>
</evidence>
<keyword evidence="1" id="KW-0479">Metal-binding</keyword>
<evidence type="ECO:0000313" key="10">
    <source>
        <dbReference type="Proteomes" id="UP000248817"/>
    </source>
</evidence>
<sequence>MQLLTLSKITVMLFATHASSKCQMAGFNECKWWGSSPFCGSSKSTPGDTDSDGWLFVASTRTKNWDVLCREISDSCCRDYGDGCLTGYKRLWCHDSARKSLDNDSVSLIHHDLSISNHLLRSIHPLERRHPRTHGTISDPKNKDQQSQVPQRMHNLQCGEEKPACSQCTRSGRKCDGYTEASQTQLRQALVQSTPWHQGLSPTSDQKIVLVPGTREERQYVQFFCTQTAPALSGFFPSQFWNQFLPQLSHRNQAVRHAVAAVGALHQRQLAGWFEPAHATDEFTLQQYNKAIQQFLRQIGDPKERGFDMMLIQCLLFVCLEMLQGNSRQAMNHAQGGLDILSRQTAALDTINKDLFQFFCRQNNQLSYFGRPLMPALDIRSPDPSPLRSNKNLTFDHIDQARDYLTSMITRCLSFVRFAQRHVLANPPQPLYPGHFQQQAALLRECHAWFQAFETLRKKPAKASGILDPRAPLSMACQYHTAITWLSTCTSLDEMVLDQFVPNFEAIVCAGEKLVELCGVDERGSVAEQFYLDAELIPVLYWTAQRCRHPILRRRALDLLTRYPAREGLWDKGLHVAVASRVMELEEAGLAHLPVAQRTPLARQRVHDASIVSERESRANPCLVLFRFKPHGLDGPWELRWENVGW</sequence>
<reference evidence="9 10" key="1">
    <citation type="submission" date="2018-02" db="EMBL/GenBank/DDBJ databases">
        <title>The genomes of Aspergillus section Nigri reveals drivers in fungal speciation.</title>
        <authorList>
            <consortium name="DOE Joint Genome Institute"/>
            <person name="Vesth T.C."/>
            <person name="Nybo J."/>
            <person name="Theobald S."/>
            <person name="Brandl J."/>
            <person name="Frisvad J.C."/>
            <person name="Nielsen K.F."/>
            <person name="Lyhne E.K."/>
            <person name="Kogle M.E."/>
            <person name="Kuo A."/>
            <person name="Riley R."/>
            <person name="Clum A."/>
            <person name="Nolan M."/>
            <person name="Lipzen A."/>
            <person name="Salamov A."/>
            <person name="Henrissat B."/>
            <person name="Wiebenga A."/>
            <person name="De vries R.P."/>
            <person name="Grigoriev I.V."/>
            <person name="Mortensen U.H."/>
            <person name="Andersen M.R."/>
            <person name="Baker S.E."/>
        </authorList>
    </citation>
    <scope>NUCLEOTIDE SEQUENCE [LARGE SCALE GENOMIC DNA]</scope>
    <source>
        <strain evidence="9 10">CBS 114.80</strain>
    </source>
</reference>
<evidence type="ECO:0008006" key="11">
    <source>
        <dbReference type="Google" id="ProtNLM"/>
    </source>
</evidence>
<dbReference type="GO" id="GO:0003677">
    <property type="term" value="F:DNA binding"/>
    <property type="evidence" value="ECO:0007669"/>
    <property type="project" value="UniProtKB-KW"/>
</dbReference>
<proteinExistence type="predicted"/>
<keyword evidence="6" id="KW-0539">Nucleus</keyword>
<keyword evidence="8" id="KW-0732">Signal</keyword>
<dbReference type="Pfam" id="PF11951">
    <property type="entry name" value="Fungal_trans_2"/>
    <property type="match status" value="1"/>
</dbReference>
<dbReference type="InterPro" id="IPR052360">
    <property type="entry name" value="Transcr_Regulatory_Proteins"/>
</dbReference>
<evidence type="ECO:0000256" key="5">
    <source>
        <dbReference type="ARBA" id="ARBA00023163"/>
    </source>
</evidence>
<keyword evidence="2" id="KW-0862">Zinc</keyword>
<dbReference type="AlphaFoldDB" id="A0A2V5IBR0"/>
<dbReference type="PANTHER" id="PTHR36206">
    <property type="entry name" value="ASPERCRYPTIN BIOSYNTHESIS CLUSTER-SPECIFIC TRANSCRIPTION REGULATOR ATNN-RELATED"/>
    <property type="match status" value="1"/>
</dbReference>
<evidence type="ECO:0000256" key="2">
    <source>
        <dbReference type="ARBA" id="ARBA00022833"/>
    </source>
</evidence>